<dbReference type="OrthoDB" id="4205077at2759"/>
<dbReference type="PROSITE" id="PS50127">
    <property type="entry name" value="UBC_2"/>
    <property type="match status" value="1"/>
</dbReference>
<keyword evidence="2" id="KW-0833">Ubl conjugation pathway</keyword>
<organism evidence="5 6">
    <name type="scientific">Polytolypa hystricis (strain UAMH7299)</name>
    <dbReference type="NCBI Taxonomy" id="1447883"/>
    <lineage>
        <taxon>Eukaryota</taxon>
        <taxon>Fungi</taxon>
        <taxon>Dikarya</taxon>
        <taxon>Ascomycota</taxon>
        <taxon>Pezizomycotina</taxon>
        <taxon>Eurotiomycetes</taxon>
        <taxon>Eurotiomycetidae</taxon>
        <taxon>Onygenales</taxon>
        <taxon>Onygenales incertae sedis</taxon>
        <taxon>Polytolypa</taxon>
    </lineage>
</organism>
<keyword evidence="1" id="KW-0808">Transferase</keyword>
<evidence type="ECO:0000256" key="1">
    <source>
        <dbReference type="ARBA" id="ARBA00022679"/>
    </source>
</evidence>
<dbReference type="PANTHER" id="PTHR46116">
    <property type="entry name" value="(E3-INDEPENDENT) E2 UBIQUITIN-CONJUGATING ENZYME"/>
    <property type="match status" value="1"/>
</dbReference>
<reference evidence="5 6" key="1">
    <citation type="submission" date="2017-10" db="EMBL/GenBank/DDBJ databases">
        <title>Comparative genomics in systemic dimorphic fungi from Ajellomycetaceae.</title>
        <authorList>
            <person name="Munoz J.F."/>
            <person name="Mcewen J.G."/>
            <person name="Clay O.K."/>
            <person name="Cuomo C.A."/>
        </authorList>
    </citation>
    <scope>NUCLEOTIDE SEQUENCE [LARGE SCALE GENOMIC DNA]</scope>
    <source>
        <strain evidence="5 6">UAMH7299</strain>
    </source>
</reference>
<name>A0A2B7X065_POLH7</name>
<comment type="caution">
    <text evidence="5">The sequence shown here is derived from an EMBL/GenBank/DDBJ whole genome shotgun (WGS) entry which is preliminary data.</text>
</comment>
<feature type="domain" description="UBC core" evidence="4">
    <location>
        <begin position="425"/>
        <end position="588"/>
    </location>
</feature>
<keyword evidence="6" id="KW-1185">Reference proteome</keyword>
<feature type="region of interest" description="Disordered" evidence="3">
    <location>
        <begin position="152"/>
        <end position="178"/>
    </location>
</feature>
<dbReference type="EMBL" id="PDNA01000226">
    <property type="protein sequence ID" value="PGH02181.1"/>
    <property type="molecule type" value="Genomic_DNA"/>
</dbReference>
<dbReference type="InterPro" id="IPR000608">
    <property type="entry name" value="UBC"/>
</dbReference>
<evidence type="ECO:0000313" key="6">
    <source>
        <dbReference type="Proteomes" id="UP000224634"/>
    </source>
</evidence>
<dbReference type="InterPro" id="IPR016135">
    <property type="entry name" value="UBQ-conjugating_enzyme/RWD"/>
</dbReference>
<dbReference type="Gene3D" id="3.10.110.10">
    <property type="entry name" value="Ubiquitin Conjugating Enzyme"/>
    <property type="match status" value="1"/>
</dbReference>
<dbReference type="SUPFAM" id="SSF54495">
    <property type="entry name" value="UBC-like"/>
    <property type="match status" value="1"/>
</dbReference>
<dbReference type="GO" id="GO:0016740">
    <property type="term" value="F:transferase activity"/>
    <property type="evidence" value="ECO:0007669"/>
    <property type="project" value="UniProtKB-KW"/>
</dbReference>
<proteinExistence type="predicted"/>
<dbReference type="AlphaFoldDB" id="A0A2B7X065"/>
<dbReference type="SMART" id="SM00212">
    <property type="entry name" value="UBCc"/>
    <property type="match status" value="1"/>
</dbReference>
<evidence type="ECO:0000256" key="3">
    <source>
        <dbReference type="SAM" id="MobiDB-lite"/>
    </source>
</evidence>
<dbReference type="Pfam" id="PF00179">
    <property type="entry name" value="UQ_con"/>
    <property type="match status" value="1"/>
</dbReference>
<dbReference type="PANTHER" id="PTHR46116:SF39">
    <property type="entry name" value="BACULOVIRAL IAP REPEAT-CONTAINING PROTEIN 6"/>
    <property type="match status" value="1"/>
</dbReference>
<feature type="compositionally biased region" description="Polar residues" evidence="3">
    <location>
        <begin position="152"/>
        <end position="169"/>
    </location>
</feature>
<gene>
    <name evidence="5" type="ORF">AJ80_08904</name>
</gene>
<evidence type="ECO:0000256" key="2">
    <source>
        <dbReference type="ARBA" id="ARBA00022786"/>
    </source>
</evidence>
<evidence type="ECO:0000259" key="4">
    <source>
        <dbReference type="PROSITE" id="PS50127"/>
    </source>
</evidence>
<evidence type="ECO:0000313" key="5">
    <source>
        <dbReference type="EMBL" id="PGH02181.1"/>
    </source>
</evidence>
<dbReference type="STRING" id="1447883.A0A2B7X065"/>
<protein>
    <recommendedName>
        <fullName evidence="4">UBC core domain-containing protein</fullName>
    </recommendedName>
</protein>
<dbReference type="Proteomes" id="UP000224634">
    <property type="component" value="Unassembled WGS sequence"/>
</dbReference>
<sequence length="660" mass="73794">MSHRSWGIYSKRHALAVSRNAERNQKPAKDLPEDIQASLSAVKKFISQCMVTKCHFCESNITEKFSPAHRLTQWRNATSEKSRADSLPLSAVECPNCTTFTCLACGKETFKIKSRQVGDYQLSSCCADGRVFSLWILLAKFDQAMLIVSSREQSSSDSKGNRRQTYSKGDTQDSRGIGYADDGGMYNYDFLSSQPLDFKASDEKTDGGARMIFRLATELIPAPTITNLPAELRGMLQVSLIVDKAAELLRNDCLEEVTKRASLYRAVLNFVDRLGEHPELIALVQESRYHKQQTAGLQALTQGPVGGAGGQGSMLMLGEKIPSVDERLKNLAKQSEVLLTAPEADDLNNRSSQVMMQLCVEITSIYNDIASKKPSKAKASTSPEEKWSDFHRDNCLTRDDAVLDELFYRIQQRAEGMAHLRTIPGRMRRLASELASMATSLPLGIFVQVSETRPDVMKCLIMGPPDSPYGYGLFAFDIVCPETYPNVPPFVLCPTVTYVQNKISPNLHPDGKVCLSLLGTWREGDAAAQWQPGKSTILSVLVSIQAMIFCEDPFRNEPVFTGATGRHVDREARDYILKVQPLTIRLGMLDWLTRPDLRNGVWKDVVRAHFTFNRAKILSHVEKWASDNRLIRHFPGIHYERGFGTGANLEQQLVEKLNKL</sequence>
<accession>A0A2B7X065</accession>